<feature type="transmembrane region" description="Helical" evidence="1">
    <location>
        <begin position="76"/>
        <end position="97"/>
    </location>
</feature>
<feature type="transmembrane region" description="Helical" evidence="1">
    <location>
        <begin position="45"/>
        <end position="64"/>
    </location>
</feature>
<proteinExistence type="predicted"/>
<organism evidence="2 3">
    <name type="scientific">Thelohanellus kitauei</name>
    <name type="common">Myxosporean</name>
    <dbReference type="NCBI Taxonomy" id="669202"/>
    <lineage>
        <taxon>Eukaryota</taxon>
        <taxon>Metazoa</taxon>
        <taxon>Cnidaria</taxon>
        <taxon>Myxozoa</taxon>
        <taxon>Myxosporea</taxon>
        <taxon>Bivalvulida</taxon>
        <taxon>Platysporina</taxon>
        <taxon>Myxobolidae</taxon>
        <taxon>Thelohanellus</taxon>
    </lineage>
</organism>
<reference evidence="2 3" key="1">
    <citation type="journal article" date="2014" name="Genome Biol. Evol.">
        <title>The genome of the myxosporean Thelohanellus kitauei shows adaptations to nutrient acquisition within its fish host.</title>
        <authorList>
            <person name="Yang Y."/>
            <person name="Xiong J."/>
            <person name="Zhou Z."/>
            <person name="Huo F."/>
            <person name="Miao W."/>
            <person name="Ran C."/>
            <person name="Liu Y."/>
            <person name="Zhang J."/>
            <person name="Feng J."/>
            <person name="Wang M."/>
            <person name="Wang M."/>
            <person name="Wang L."/>
            <person name="Yao B."/>
        </authorList>
    </citation>
    <scope>NUCLEOTIDE SEQUENCE [LARGE SCALE GENOMIC DNA]</scope>
    <source>
        <strain evidence="2">Wuqing</strain>
    </source>
</reference>
<evidence type="ECO:0000256" key="1">
    <source>
        <dbReference type="SAM" id="Phobius"/>
    </source>
</evidence>
<comment type="caution">
    <text evidence="2">The sequence shown here is derived from an EMBL/GenBank/DDBJ whole genome shotgun (WGS) entry which is preliminary data.</text>
</comment>
<accession>A0A0C2M488</accession>
<dbReference type="EMBL" id="JWZT01005228">
    <property type="protein sequence ID" value="KII61840.1"/>
    <property type="molecule type" value="Genomic_DNA"/>
</dbReference>
<evidence type="ECO:0000313" key="3">
    <source>
        <dbReference type="Proteomes" id="UP000031668"/>
    </source>
</evidence>
<sequence length="142" mass="16205">MNCLSLIILSILEISTLVTLSTSIFLLMIPLNFCENLESSPLSPMMVVLGSTTFVMIICGIIRLGCYSKLSGYMYIVLYVIVAIGSIVAIIFGALIFHKFDKTLKKCLLDNDIAEKRRNDPFLKWFQQKVEFFDTVQMLWYI</sequence>
<feature type="transmembrane region" description="Helical" evidence="1">
    <location>
        <begin position="6"/>
        <end position="33"/>
    </location>
</feature>
<keyword evidence="1" id="KW-0812">Transmembrane</keyword>
<gene>
    <name evidence="2" type="ORF">RF11_05733</name>
</gene>
<dbReference type="AlphaFoldDB" id="A0A0C2M488"/>
<protein>
    <submittedName>
        <fullName evidence="2">Uncharacterized protein</fullName>
    </submittedName>
</protein>
<name>A0A0C2M488_THEKT</name>
<evidence type="ECO:0000313" key="2">
    <source>
        <dbReference type="EMBL" id="KII61840.1"/>
    </source>
</evidence>
<keyword evidence="1" id="KW-0472">Membrane</keyword>
<keyword evidence="1" id="KW-1133">Transmembrane helix</keyword>
<dbReference type="Proteomes" id="UP000031668">
    <property type="component" value="Unassembled WGS sequence"/>
</dbReference>
<keyword evidence="3" id="KW-1185">Reference proteome</keyword>